<dbReference type="PROSITE" id="PS50835">
    <property type="entry name" value="IG_LIKE"/>
    <property type="match status" value="1"/>
</dbReference>
<feature type="transmembrane region" description="Helical" evidence="4">
    <location>
        <begin position="7"/>
        <end position="27"/>
    </location>
</feature>
<keyword evidence="2" id="KW-1064">Adaptive immunity</keyword>
<accession>A0A3Q3NH90</accession>
<dbReference type="SUPFAM" id="SSF48726">
    <property type="entry name" value="Immunoglobulin"/>
    <property type="match status" value="1"/>
</dbReference>
<proteinExistence type="predicted"/>
<keyword evidence="3" id="KW-1280">Immunoglobulin</keyword>
<evidence type="ECO:0000256" key="4">
    <source>
        <dbReference type="SAM" id="Phobius"/>
    </source>
</evidence>
<sequence>MVDYRTGLLLLTICANLHQLTIFWFVLTGVDGQTLTQSEPVVKRPGESHTLTCTASGFTFSDYTMNWVRQTPGKGLEWFATISWDSSSIYYSQSNKFSIDLDSSSKTMTLNGQNMQPEDTAVYYCARDSQ</sequence>
<evidence type="ECO:0000256" key="2">
    <source>
        <dbReference type="ARBA" id="ARBA00023130"/>
    </source>
</evidence>
<dbReference type="Proteomes" id="UP000261640">
    <property type="component" value="Unplaced"/>
</dbReference>
<feature type="domain" description="Ig-like" evidence="5">
    <location>
        <begin position="46"/>
        <end position="130"/>
    </location>
</feature>
<dbReference type="InterPro" id="IPR007110">
    <property type="entry name" value="Ig-like_dom"/>
</dbReference>
<dbReference type="AlphaFoldDB" id="A0A3Q3NH90"/>
<keyword evidence="1" id="KW-0391">Immunity</keyword>
<dbReference type="InterPro" id="IPR036179">
    <property type="entry name" value="Ig-like_dom_sf"/>
</dbReference>
<evidence type="ECO:0000256" key="3">
    <source>
        <dbReference type="ARBA" id="ARBA00043265"/>
    </source>
</evidence>
<dbReference type="Pfam" id="PF07686">
    <property type="entry name" value="V-set"/>
    <property type="match status" value="1"/>
</dbReference>
<reference evidence="6" key="2">
    <citation type="submission" date="2025-09" db="UniProtKB">
        <authorList>
            <consortium name="Ensembl"/>
        </authorList>
    </citation>
    <scope>IDENTIFICATION</scope>
</reference>
<keyword evidence="4" id="KW-1133">Transmembrane helix</keyword>
<evidence type="ECO:0000256" key="1">
    <source>
        <dbReference type="ARBA" id="ARBA00022859"/>
    </source>
</evidence>
<dbReference type="GO" id="GO:0019814">
    <property type="term" value="C:immunoglobulin complex"/>
    <property type="evidence" value="ECO:0007669"/>
    <property type="project" value="UniProtKB-KW"/>
</dbReference>
<keyword evidence="4" id="KW-0472">Membrane</keyword>
<evidence type="ECO:0000313" key="6">
    <source>
        <dbReference type="Ensembl" id="ENSMAMP00000035481.2"/>
    </source>
</evidence>
<dbReference type="InterPro" id="IPR013783">
    <property type="entry name" value="Ig-like_fold"/>
</dbReference>
<keyword evidence="7" id="KW-1185">Reference proteome</keyword>
<dbReference type="GO" id="GO:0002250">
    <property type="term" value="P:adaptive immune response"/>
    <property type="evidence" value="ECO:0007669"/>
    <property type="project" value="UniProtKB-KW"/>
</dbReference>
<dbReference type="Ensembl" id="ENSMAMT00000036398.2">
    <property type="protein sequence ID" value="ENSMAMP00000035481.2"/>
    <property type="gene ID" value="ENSMAMG00000026982.1"/>
</dbReference>
<dbReference type="InParanoid" id="A0A3Q3NH90"/>
<organism evidence="6 7">
    <name type="scientific">Mastacembelus armatus</name>
    <name type="common">zig-zag eel</name>
    <dbReference type="NCBI Taxonomy" id="205130"/>
    <lineage>
        <taxon>Eukaryota</taxon>
        <taxon>Metazoa</taxon>
        <taxon>Chordata</taxon>
        <taxon>Craniata</taxon>
        <taxon>Vertebrata</taxon>
        <taxon>Euteleostomi</taxon>
        <taxon>Actinopterygii</taxon>
        <taxon>Neopterygii</taxon>
        <taxon>Teleostei</taxon>
        <taxon>Neoteleostei</taxon>
        <taxon>Acanthomorphata</taxon>
        <taxon>Anabantaria</taxon>
        <taxon>Synbranchiformes</taxon>
        <taxon>Mastacembelidae</taxon>
        <taxon>Mastacembelus</taxon>
    </lineage>
</organism>
<dbReference type="Gene3D" id="2.60.40.10">
    <property type="entry name" value="Immunoglobulins"/>
    <property type="match status" value="1"/>
</dbReference>
<keyword evidence="4" id="KW-0812">Transmembrane</keyword>
<dbReference type="STRING" id="205130.ENSMAMP00000035481"/>
<dbReference type="FunFam" id="2.60.40.10:FF:003074">
    <property type="entry name" value="Immunoglobulin heavy variable 11-1"/>
    <property type="match status" value="1"/>
</dbReference>
<reference evidence="6" key="1">
    <citation type="submission" date="2025-08" db="UniProtKB">
        <authorList>
            <consortium name="Ensembl"/>
        </authorList>
    </citation>
    <scope>IDENTIFICATION</scope>
</reference>
<dbReference type="PANTHER" id="PTHR23266">
    <property type="entry name" value="IMMUNOGLOBULIN HEAVY CHAIN"/>
    <property type="match status" value="1"/>
</dbReference>
<evidence type="ECO:0000259" key="5">
    <source>
        <dbReference type="PROSITE" id="PS50835"/>
    </source>
</evidence>
<protein>
    <recommendedName>
        <fullName evidence="5">Ig-like domain-containing protein</fullName>
    </recommendedName>
</protein>
<dbReference type="GeneTree" id="ENSGT01150000286993"/>
<dbReference type="SMART" id="SM00406">
    <property type="entry name" value="IGv"/>
    <property type="match status" value="1"/>
</dbReference>
<dbReference type="InterPro" id="IPR050199">
    <property type="entry name" value="IgHV"/>
</dbReference>
<dbReference type="InterPro" id="IPR013106">
    <property type="entry name" value="Ig_V-set"/>
</dbReference>
<name>A0A3Q3NH90_9TELE</name>
<evidence type="ECO:0000313" key="7">
    <source>
        <dbReference type="Proteomes" id="UP000261640"/>
    </source>
</evidence>
<dbReference type="GO" id="GO:0005576">
    <property type="term" value="C:extracellular region"/>
    <property type="evidence" value="ECO:0007669"/>
    <property type="project" value="UniProtKB-ARBA"/>
</dbReference>